<keyword evidence="3" id="KW-0233">DNA recombination</keyword>
<evidence type="ECO:0000256" key="1">
    <source>
        <dbReference type="ARBA" id="ARBA00008857"/>
    </source>
</evidence>
<dbReference type="InterPro" id="IPR002104">
    <property type="entry name" value="Integrase_catalytic"/>
</dbReference>
<dbReference type="PANTHER" id="PTHR30349">
    <property type="entry name" value="PHAGE INTEGRASE-RELATED"/>
    <property type="match status" value="1"/>
</dbReference>
<reference evidence="5 6" key="1">
    <citation type="submission" date="2018-08" db="EMBL/GenBank/DDBJ databases">
        <title>A genome reference for cultivated species of the human gut microbiota.</title>
        <authorList>
            <person name="Zou Y."/>
            <person name="Xue W."/>
            <person name="Luo G."/>
        </authorList>
    </citation>
    <scope>NUCLEOTIDE SEQUENCE [LARGE SCALE GENOMIC DNA]</scope>
    <source>
        <strain evidence="5 6">AF14-49</strain>
    </source>
</reference>
<dbReference type="GO" id="GO:0015074">
    <property type="term" value="P:DNA integration"/>
    <property type="evidence" value="ECO:0007669"/>
    <property type="project" value="InterPro"/>
</dbReference>
<dbReference type="STRING" id="1121130.GCA_000519105_03825"/>
<evidence type="ECO:0000259" key="4">
    <source>
        <dbReference type="PROSITE" id="PS51898"/>
    </source>
</evidence>
<dbReference type="InterPro" id="IPR013762">
    <property type="entry name" value="Integrase-like_cat_sf"/>
</dbReference>
<dbReference type="PANTHER" id="PTHR30349:SF64">
    <property type="entry name" value="PROPHAGE INTEGRASE INTD-RELATED"/>
    <property type="match status" value="1"/>
</dbReference>
<feature type="domain" description="Tyr recombinase" evidence="4">
    <location>
        <begin position="244"/>
        <end position="418"/>
    </location>
</feature>
<dbReference type="Proteomes" id="UP000283589">
    <property type="component" value="Unassembled WGS sequence"/>
</dbReference>
<dbReference type="InterPro" id="IPR011010">
    <property type="entry name" value="DNA_brk_join_enz"/>
</dbReference>
<dbReference type="GO" id="GO:0006310">
    <property type="term" value="P:DNA recombination"/>
    <property type="evidence" value="ECO:0007669"/>
    <property type="project" value="UniProtKB-KW"/>
</dbReference>
<keyword evidence="2" id="KW-0238">DNA-binding</keyword>
<comment type="caution">
    <text evidence="5">The sequence shown here is derived from an EMBL/GenBank/DDBJ whole genome shotgun (WGS) entry which is preliminary data.</text>
</comment>
<dbReference type="SUPFAM" id="SSF56349">
    <property type="entry name" value="DNA breaking-rejoining enzymes"/>
    <property type="match status" value="1"/>
</dbReference>
<dbReference type="InterPro" id="IPR010998">
    <property type="entry name" value="Integrase_recombinase_N"/>
</dbReference>
<dbReference type="PROSITE" id="PS51898">
    <property type="entry name" value="TYR_RECOMBINASE"/>
    <property type="match status" value="1"/>
</dbReference>
<dbReference type="GO" id="GO:0003677">
    <property type="term" value="F:DNA binding"/>
    <property type="evidence" value="ECO:0007669"/>
    <property type="project" value="UniProtKB-KW"/>
</dbReference>
<comment type="similarity">
    <text evidence="1">Belongs to the 'phage' integrase family.</text>
</comment>
<accession>A0A412WVL5</accession>
<evidence type="ECO:0000313" key="5">
    <source>
        <dbReference type="EMBL" id="RGV31396.1"/>
    </source>
</evidence>
<dbReference type="CDD" id="cd01185">
    <property type="entry name" value="INTN1_C_like"/>
    <property type="match status" value="1"/>
</dbReference>
<evidence type="ECO:0000256" key="3">
    <source>
        <dbReference type="ARBA" id="ARBA00023172"/>
    </source>
</evidence>
<dbReference type="InterPro" id="IPR050090">
    <property type="entry name" value="Tyrosine_recombinase_XerCD"/>
</dbReference>
<evidence type="ECO:0000313" key="6">
    <source>
        <dbReference type="Proteomes" id="UP000283589"/>
    </source>
</evidence>
<dbReference type="Pfam" id="PF00589">
    <property type="entry name" value="Phage_integrase"/>
    <property type="match status" value="1"/>
</dbReference>
<gene>
    <name evidence="5" type="ORF">DWW18_17450</name>
</gene>
<dbReference type="Pfam" id="PF17293">
    <property type="entry name" value="Arm-DNA-bind_5"/>
    <property type="match status" value="1"/>
</dbReference>
<organism evidence="5 6">
    <name type="scientific">Butyricimonas virosa</name>
    <dbReference type="NCBI Taxonomy" id="544645"/>
    <lineage>
        <taxon>Bacteria</taxon>
        <taxon>Pseudomonadati</taxon>
        <taxon>Bacteroidota</taxon>
        <taxon>Bacteroidia</taxon>
        <taxon>Bacteroidales</taxon>
        <taxon>Odoribacteraceae</taxon>
        <taxon>Butyricimonas</taxon>
    </lineage>
</organism>
<protein>
    <submittedName>
        <fullName evidence="5">Site-specific integrase</fullName>
    </submittedName>
</protein>
<dbReference type="AlphaFoldDB" id="A0A412WVL5"/>
<dbReference type="InterPro" id="IPR025269">
    <property type="entry name" value="SAM-like_dom"/>
</dbReference>
<evidence type="ECO:0000256" key="2">
    <source>
        <dbReference type="ARBA" id="ARBA00023125"/>
    </source>
</evidence>
<sequence length="436" mass="51836">MSKIGKANFLINKILQVFFNLKIFVMRDTFSILFYLKNEDTAEKSIYCRISICGVKAPFYTKLKIKPQYWDQETKRGKGRSKEIPRINLALSKLETEITEAYEKIRERRKKVDPFYLRDYLQGNIQDKENVSILTYFDQFNSELDERVKAEDLTDETRTRYVNTRERLSKFIKEKYQRDDLYLDEIDVRFARRFRLFICTNYSCKNNTAQKYVQKLKTVITDAWGNSFLVSDKLIRHKLKYDHTNRTCLTWAELKRIMQKKFYSERLEKVRDMFVFACFTGMAYGDIRSLTEENFNLMNDNNEWIDKDRNKTKVKAEILFSDIPKLIIEKYKDRRINNRLIPIISNQKCNDYLKEIAALCKVNKNLTCHVARHTFATTVTLTEGVLLESISKMLGHTNTVTTQIYAKIVNEKLRKDASKWNKKMVGIEDEFNLKNQ</sequence>
<dbReference type="Pfam" id="PF13102">
    <property type="entry name" value="Phage_int_SAM_5"/>
    <property type="match status" value="1"/>
</dbReference>
<name>A0A412WVL5_9BACT</name>
<dbReference type="InterPro" id="IPR035386">
    <property type="entry name" value="Arm-DNA-bind_5"/>
</dbReference>
<proteinExistence type="inferred from homology"/>
<dbReference type="Gene3D" id="1.10.150.130">
    <property type="match status" value="1"/>
</dbReference>
<dbReference type="EMBL" id="QRZA01000033">
    <property type="protein sequence ID" value="RGV31396.1"/>
    <property type="molecule type" value="Genomic_DNA"/>
</dbReference>
<dbReference type="Gene3D" id="1.10.443.10">
    <property type="entry name" value="Intergrase catalytic core"/>
    <property type="match status" value="1"/>
</dbReference>